<gene>
    <name evidence="3" type="ORF">RO785_21125</name>
</gene>
<comment type="similarity">
    <text evidence="1">Belongs to the NAD(P)-dependent epimerase/dehydratase family.</text>
</comment>
<dbReference type="InterPro" id="IPR036291">
    <property type="entry name" value="NAD(P)-bd_dom_sf"/>
</dbReference>
<organism evidence="3 4">
    <name type="scientific">Bacteroides cellulosilyticus</name>
    <dbReference type="NCBI Taxonomy" id="246787"/>
    <lineage>
        <taxon>Bacteria</taxon>
        <taxon>Pseudomonadati</taxon>
        <taxon>Bacteroidota</taxon>
        <taxon>Bacteroidia</taxon>
        <taxon>Bacteroidales</taxon>
        <taxon>Bacteroidaceae</taxon>
        <taxon>Bacteroides</taxon>
    </lineage>
</organism>
<comment type="caution">
    <text evidence="3">The sequence shown here is derived from an EMBL/GenBank/DDBJ whole genome shotgun (WGS) entry which is preliminary data.</text>
</comment>
<evidence type="ECO:0000259" key="2">
    <source>
        <dbReference type="Pfam" id="PF01370"/>
    </source>
</evidence>
<sequence length="316" mass="36254">MKVLITGSSGFIGTNVVLAFKDRFDILCIDLQPPKIKSLEDVWIKVDITDLKAFRQAVVEFNPDYILHLAARTDLDGRELGDYAANIVGVCNLMKIASELFSLKKIVITSSMLVCHAGYYPQNQFDYAPTTIYGESKVETEKAVWANKPMCDWAIIRPTSIWGPWFGVPYRNFFDMVLKHRYIHIGYRSCTKTYGYVGNSVYQIEQILFNDTRDENKKVYYIGDNPATNIEEWGNEIATELGFKIKRIPYCLLKIVAYVGDCLKLLSIRFPMTSFRLKNMTTDNIIDLSDTYELAPNPPYSRIEGVRKTLDWLRLA</sequence>
<dbReference type="InterPro" id="IPR001509">
    <property type="entry name" value="Epimerase_deHydtase"/>
</dbReference>
<reference evidence="3" key="1">
    <citation type="submission" date="2023-08" db="EMBL/GenBank/DDBJ databases">
        <title>Reintroducing virulent viruses to syntetic microbiomes.</title>
        <authorList>
            <person name="Wilde J."/>
            <person name="Boyes R."/>
            <person name="Robinson A.V."/>
            <person name="Daisley B.A."/>
            <person name="Allen-Vercoe E."/>
        </authorList>
    </citation>
    <scope>NUCLEOTIDE SEQUENCE</scope>
    <source>
        <strain evidence="3">225I_12FAA</strain>
    </source>
</reference>
<evidence type="ECO:0000313" key="4">
    <source>
        <dbReference type="Proteomes" id="UP001266995"/>
    </source>
</evidence>
<name>A0AAW8VLS7_9BACE</name>
<dbReference type="RefSeq" id="WP_195511582.1">
    <property type="nucleotide sequence ID" value="NZ_JADMQL010000002.1"/>
</dbReference>
<feature type="domain" description="NAD-dependent epimerase/dehydratase" evidence="2">
    <location>
        <begin position="3"/>
        <end position="172"/>
    </location>
</feature>
<dbReference type="AlphaFoldDB" id="A0AAW8VLS7"/>
<dbReference type="EMBL" id="JAVSNH010000001">
    <property type="protein sequence ID" value="MDT4513478.1"/>
    <property type="molecule type" value="Genomic_DNA"/>
</dbReference>
<accession>A0AAW8VLS7</accession>
<dbReference type="Pfam" id="PF01370">
    <property type="entry name" value="Epimerase"/>
    <property type="match status" value="1"/>
</dbReference>
<evidence type="ECO:0000313" key="3">
    <source>
        <dbReference type="EMBL" id="MDT4513478.1"/>
    </source>
</evidence>
<dbReference type="Proteomes" id="UP001266995">
    <property type="component" value="Unassembled WGS sequence"/>
</dbReference>
<dbReference type="Gene3D" id="3.40.50.720">
    <property type="entry name" value="NAD(P)-binding Rossmann-like Domain"/>
    <property type="match status" value="1"/>
</dbReference>
<evidence type="ECO:0000256" key="1">
    <source>
        <dbReference type="ARBA" id="ARBA00007637"/>
    </source>
</evidence>
<protein>
    <submittedName>
        <fullName evidence="3">NAD(P)-dependent oxidoreductase</fullName>
    </submittedName>
</protein>
<proteinExistence type="inferred from homology"/>
<dbReference type="PANTHER" id="PTHR43000">
    <property type="entry name" value="DTDP-D-GLUCOSE 4,6-DEHYDRATASE-RELATED"/>
    <property type="match status" value="1"/>
</dbReference>
<dbReference type="SUPFAM" id="SSF51735">
    <property type="entry name" value="NAD(P)-binding Rossmann-fold domains"/>
    <property type="match status" value="1"/>
</dbReference>